<dbReference type="Pfam" id="PF23209">
    <property type="entry name" value="IDM1_C"/>
    <property type="match status" value="1"/>
</dbReference>
<comment type="caution">
    <text evidence="3">The sequence shown here is derived from an EMBL/GenBank/DDBJ whole genome shotgun (WGS) entry which is preliminary data.</text>
</comment>
<dbReference type="GO" id="GO:0003714">
    <property type="term" value="F:transcription corepressor activity"/>
    <property type="evidence" value="ECO:0007669"/>
    <property type="project" value="InterPro"/>
</dbReference>
<dbReference type="InterPro" id="IPR056511">
    <property type="entry name" value="IDM1_C"/>
</dbReference>
<dbReference type="Proteomes" id="UP000554482">
    <property type="component" value="Unassembled WGS sequence"/>
</dbReference>
<keyword evidence="5" id="KW-1185">Reference proteome</keyword>
<feature type="region of interest" description="Disordered" evidence="1">
    <location>
        <begin position="506"/>
        <end position="596"/>
    </location>
</feature>
<evidence type="ECO:0000256" key="1">
    <source>
        <dbReference type="SAM" id="MobiDB-lite"/>
    </source>
</evidence>
<reference evidence="3 5" key="1">
    <citation type="submission" date="2020-06" db="EMBL/GenBank/DDBJ databases">
        <title>Transcriptomic and genomic resources for Thalictrum thalictroides and T. hernandezii: Facilitating candidate gene discovery in an emerging model plant lineage.</title>
        <authorList>
            <person name="Arias T."/>
            <person name="Riano-Pachon D.M."/>
            <person name="Di Stilio V.S."/>
        </authorList>
    </citation>
    <scope>NUCLEOTIDE SEQUENCE [LARGE SCALE GENOMIC DNA]</scope>
    <source>
        <strain evidence="5">cv. WT478/WT964</strain>
        <strain evidence="3">WT478/WT964</strain>
        <tissue evidence="3">Leaves</tissue>
    </source>
</reference>
<dbReference type="PANTHER" id="PTHR46309:SF1">
    <property type="entry name" value="PHD FINGER PROTEIN 12"/>
    <property type="match status" value="1"/>
</dbReference>
<sequence length="596" mass="64697">MVIPAISELMHTWTAVFGFKPLEVSHRQEVKAMNMLVFPRTDLLQKPLLKHRLTGPDVTERSVVKGIEPNGNNHIMHVMSKNADIGSVDPDTSAPNKGAVCGHEMNSEVSMETGPGGCGGASNAALGSLRASPNDCSAPGMKLFTHCDVGHDNSFTNFNSTVEPDSSVEPELRSSADDDSHEVNADAATNELDFRPLGETSAQHTTSTKIITDETFLQLNSNWIEHDVHKMKDYADMSSIEPGISALDTVYNCEMNNDVDCIRTGVKGPDDSTYATSDIIRKPLDDALGFISGACYKSAPDTKFALQQVVDRDTEFDVESKPIVGSCLELKLQNITDNDAHEVKVESVGVEHEVPLSAMSAQLTTVMNRNYPTAVSGSCRTGANNVQRNSDFDEYNDHKVECKSDTVFSGLGIYACEKSVKNEIGVTDRITGTSDPNTSDMTCDLADVVLRPIRDALSEESATGPKFLRRCMNPDTKLDLENQSSVELKRQNCTEADVLGVHVEATSSEDANTHTTSSCQNDVLGNSFQPTGGKLVERNSDMNNNNIHDMEVHFEPNVLLTSEESSEQDGNEAKTETSSSGPDLYPSDDGCAQNQL</sequence>
<feature type="compositionally biased region" description="Basic and acidic residues" evidence="1">
    <location>
        <begin position="170"/>
        <end position="182"/>
    </location>
</feature>
<dbReference type="GO" id="GO:0005634">
    <property type="term" value="C:nucleus"/>
    <property type="evidence" value="ECO:0007669"/>
    <property type="project" value="TreeGrafter"/>
</dbReference>
<evidence type="ECO:0000313" key="4">
    <source>
        <dbReference type="EMBL" id="KAF5188918.1"/>
    </source>
</evidence>
<dbReference type="EMBL" id="JABWDY010026175">
    <property type="protein sequence ID" value="KAF5188918.1"/>
    <property type="molecule type" value="Genomic_DNA"/>
</dbReference>
<organism evidence="3 5">
    <name type="scientific">Thalictrum thalictroides</name>
    <name type="common">Rue-anemone</name>
    <name type="synonym">Anemone thalictroides</name>
    <dbReference type="NCBI Taxonomy" id="46969"/>
    <lineage>
        <taxon>Eukaryota</taxon>
        <taxon>Viridiplantae</taxon>
        <taxon>Streptophyta</taxon>
        <taxon>Embryophyta</taxon>
        <taxon>Tracheophyta</taxon>
        <taxon>Spermatophyta</taxon>
        <taxon>Magnoliopsida</taxon>
        <taxon>Ranunculales</taxon>
        <taxon>Ranunculaceae</taxon>
        <taxon>Thalictroideae</taxon>
        <taxon>Thalictrum</taxon>
    </lineage>
</organism>
<dbReference type="GO" id="GO:0006357">
    <property type="term" value="P:regulation of transcription by RNA polymerase II"/>
    <property type="evidence" value="ECO:0007669"/>
    <property type="project" value="TreeGrafter"/>
</dbReference>
<evidence type="ECO:0000313" key="5">
    <source>
        <dbReference type="Proteomes" id="UP000554482"/>
    </source>
</evidence>
<dbReference type="PANTHER" id="PTHR46309">
    <property type="entry name" value="PHD FINGER PROTEIN 12"/>
    <property type="match status" value="1"/>
</dbReference>
<feature type="compositionally biased region" description="Polar residues" evidence="1">
    <location>
        <begin position="506"/>
        <end position="530"/>
    </location>
</feature>
<accession>A0A7J6UZD5</accession>
<evidence type="ECO:0000313" key="3">
    <source>
        <dbReference type="EMBL" id="KAF5177420.1"/>
    </source>
</evidence>
<feature type="region of interest" description="Disordered" evidence="1">
    <location>
        <begin position="158"/>
        <end position="182"/>
    </location>
</feature>
<dbReference type="EMBL" id="JABWDY010041401">
    <property type="protein sequence ID" value="KAF5177420.1"/>
    <property type="molecule type" value="Genomic_DNA"/>
</dbReference>
<evidence type="ECO:0000259" key="2">
    <source>
        <dbReference type="Pfam" id="PF23209"/>
    </source>
</evidence>
<proteinExistence type="predicted"/>
<name>A0A7J6UZD5_THATH</name>
<feature type="domain" description="Increased DNA methylation 1 C-terminal" evidence="2">
    <location>
        <begin position="1"/>
        <end position="47"/>
    </location>
</feature>
<protein>
    <submittedName>
        <fullName evidence="3">Zinc finger protein</fullName>
    </submittedName>
</protein>
<gene>
    <name evidence="4" type="ORF">FRX31_021495</name>
    <name evidence="3" type="ORF">FRX31_032993</name>
</gene>
<dbReference type="InterPro" id="IPR042163">
    <property type="entry name" value="PHF12"/>
</dbReference>
<dbReference type="OrthoDB" id="429143at2759"/>
<dbReference type="AlphaFoldDB" id="A0A7J6UZD5"/>